<accession>A0ABN8RZP2</accession>
<protein>
    <submittedName>
        <fullName evidence="1">Uncharacterized protein</fullName>
    </submittedName>
</protein>
<proteinExistence type="predicted"/>
<sequence>CKDYQGNYVQVNSSLLDESIQNLYNFNLNPLCLWVNRTGLVKADESPDTLNSSKFLANDSCYNFETSSHECEVLDRRLARINDLKSLKEVGTALQEHFEYWTSLR</sequence>
<dbReference type="Proteomes" id="UP001159405">
    <property type="component" value="Unassembled WGS sequence"/>
</dbReference>
<feature type="non-terminal residue" evidence="1">
    <location>
        <position position="1"/>
    </location>
</feature>
<evidence type="ECO:0000313" key="1">
    <source>
        <dbReference type="EMBL" id="CAH3182928.1"/>
    </source>
</evidence>
<organism evidence="1 2">
    <name type="scientific">Porites lobata</name>
    <dbReference type="NCBI Taxonomy" id="104759"/>
    <lineage>
        <taxon>Eukaryota</taxon>
        <taxon>Metazoa</taxon>
        <taxon>Cnidaria</taxon>
        <taxon>Anthozoa</taxon>
        <taxon>Hexacorallia</taxon>
        <taxon>Scleractinia</taxon>
        <taxon>Fungiina</taxon>
        <taxon>Poritidae</taxon>
        <taxon>Porites</taxon>
    </lineage>
</organism>
<gene>
    <name evidence="1" type="ORF">PLOB_00027629</name>
</gene>
<dbReference type="EMBL" id="CALNXK010000337">
    <property type="protein sequence ID" value="CAH3182928.1"/>
    <property type="molecule type" value="Genomic_DNA"/>
</dbReference>
<reference evidence="1 2" key="1">
    <citation type="submission" date="2022-05" db="EMBL/GenBank/DDBJ databases">
        <authorList>
            <consortium name="Genoscope - CEA"/>
            <person name="William W."/>
        </authorList>
    </citation>
    <scope>NUCLEOTIDE SEQUENCE [LARGE SCALE GENOMIC DNA]</scope>
</reference>
<name>A0ABN8RZP2_9CNID</name>
<evidence type="ECO:0000313" key="2">
    <source>
        <dbReference type="Proteomes" id="UP001159405"/>
    </source>
</evidence>
<keyword evidence="2" id="KW-1185">Reference proteome</keyword>
<comment type="caution">
    <text evidence="1">The sequence shown here is derived from an EMBL/GenBank/DDBJ whole genome shotgun (WGS) entry which is preliminary data.</text>
</comment>